<evidence type="ECO:0008006" key="3">
    <source>
        <dbReference type="Google" id="ProtNLM"/>
    </source>
</evidence>
<dbReference type="EMBL" id="KN769393">
    <property type="protein sequence ID" value="KIH46392.1"/>
    <property type="molecule type" value="Genomic_DNA"/>
</dbReference>
<evidence type="ECO:0000313" key="2">
    <source>
        <dbReference type="Proteomes" id="UP000054047"/>
    </source>
</evidence>
<reference evidence="1 2" key="1">
    <citation type="submission" date="2013-12" db="EMBL/GenBank/DDBJ databases">
        <title>Draft genome of the parsitic nematode Ancylostoma duodenale.</title>
        <authorList>
            <person name="Mitreva M."/>
        </authorList>
    </citation>
    <scope>NUCLEOTIDE SEQUENCE [LARGE SCALE GENOMIC DNA]</scope>
    <source>
        <strain evidence="1 2">Zhejiang</strain>
    </source>
</reference>
<dbReference type="OrthoDB" id="7951431at2759"/>
<keyword evidence="2" id="KW-1185">Reference proteome</keyword>
<dbReference type="AlphaFoldDB" id="A0A0C2C9C8"/>
<dbReference type="Proteomes" id="UP000054047">
    <property type="component" value="Unassembled WGS sequence"/>
</dbReference>
<sequence length="98" mass="10864">MITLTGSGFTVLENHLLPWAIEHYEDGHWILHQDGAPAHLAKSTQDWCLANLPDASEWPANSPDLNVLDFSVCAMLEQKACQKKYTSVQASRKCLGKA</sequence>
<organism evidence="1 2">
    <name type="scientific">Ancylostoma duodenale</name>
    <dbReference type="NCBI Taxonomy" id="51022"/>
    <lineage>
        <taxon>Eukaryota</taxon>
        <taxon>Metazoa</taxon>
        <taxon>Ecdysozoa</taxon>
        <taxon>Nematoda</taxon>
        <taxon>Chromadorea</taxon>
        <taxon>Rhabditida</taxon>
        <taxon>Rhabditina</taxon>
        <taxon>Rhabditomorpha</taxon>
        <taxon>Strongyloidea</taxon>
        <taxon>Ancylostomatidae</taxon>
        <taxon>Ancylostomatinae</taxon>
        <taxon>Ancylostoma</taxon>
    </lineage>
</organism>
<protein>
    <recommendedName>
        <fullName evidence="3">Tc1-like transposase DDE domain-containing protein</fullName>
    </recommendedName>
</protein>
<name>A0A0C2C9C8_9BILA</name>
<dbReference type="Gene3D" id="3.30.420.10">
    <property type="entry name" value="Ribonuclease H-like superfamily/Ribonuclease H"/>
    <property type="match status" value="1"/>
</dbReference>
<proteinExistence type="predicted"/>
<dbReference type="GO" id="GO:0003676">
    <property type="term" value="F:nucleic acid binding"/>
    <property type="evidence" value="ECO:0007669"/>
    <property type="project" value="InterPro"/>
</dbReference>
<gene>
    <name evidence="1" type="ORF">ANCDUO_23556</name>
</gene>
<evidence type="ECO:0000313" key="1">
    <source>
        <dbReference type="EMBL" id="KIH46392.1"/>
    </source>
</evidence>
<accession>A0A0C2C9C8</accession>
<dbReference type="InterPro" id="IPR036397">
    <property type="entry name" value="RNaseH_sf"/>
</dbReference>